<dbReference type="GO" id="GO:0005737">
    <property type="term" value="C:cytoplasm"/>
    <property type="evidence" value="ECO:0007669"/>
    <property type="project" value="UniProtKB-SubCell"/>
</dbReference>
<evidence type="ECO:0000256" key="3">
    <source>
        <dbReference type="ARBA" id="ARBA00022679"/>
    </source>
</evidence>
<evidence type="ECO:0000256" key="1">
    <source>
        <dbReference type="ARBA" id="ARBA00004496"/>
    </source>
</evidence>
<dbReference type="Gene3D" id="3.40.50.1820">
    <property type="entry name" value="alpha/beta hydrolase"/>
    <property type="match status" value="1"/>
</dbReference>
<comment type="subcellular location">
    <subcellularLocation>
        <location evidence="1">Cytoplasm</location>
    </subcellularLocation>
</comment>
<evidence type="ECO:0000256" key="4">
    <source>
        <dbReference type="ARBA" id="ARBA00023315"/>
    </source>
</evidence>
<dbReference type="InterPro" id="IPR051321">
    <property type="entry name" value="PHA/PHB_synthase"/>
</dbReference>
<dbReference type="InterPro" id="IPR000073">
    <property type="entry name" value="AB_hydrolase_1"/>
</dbReference>
<reference evidence="7" key="1">
    <citation type="submission" date="2016-09" db="EMBL/GenBank/DDBJ databases">
        <title>The Complete Genome of Burkholderia sprentiae wsm5005.</title>
        <authorList>
            <person name="De Meyer S."/>
            <person name="Wang P."/>
            <person name="Terpolilli J."/>
        </authorList>
    </citation>
    <scope>NUCLEOTIDE SEQUENCE [LARGE SCALE GENOMIC DNA]</scope>
    <source>
        <strain evidence="7">WSM5005</strain>
    </source>
</reference>
<dbReference type="PANTHER" id="PTHR36837">
    <property type="entry name" value="POLY(3-HYDROXYALKANOATE) POLYMERASE SUBUNIT PHAC"/>
    <property type="match status" value="1"/>
</dbReference>
<dbReference type="Pfam" id="PF00561">
    <property type="entry name" value="Abhydrolase_1"/>
    <property type="match status" value="1"/>
</dbReference>
<dbReference type="AlphaFoldDB" id="A0A1I9YMB2"/>
<reference evidence="7" key="2">
    <citation type="submission" date="2021-06" db="EMBL/GenBank/DDBJ databases">
        <authorList>
            <person name="Rogers T.H."/>
            <person name="Ramsay J.P."/>
            <person name="Wang P."/>
            <person name="Terpolilli J."/>
        </authorList>
    </citation>
    <scope>NUCLEOTIDE SEQUENCE [LARGE SCALE GENOMIC DNA]</scope>
    <source>
        <strain evidence="7">WSM5005</strain>
    </source>
</reference>
<sequence length="580" mass="63940">MRMPFSMPHELSTGWVNAGFDFWRISPVMDGQVTTALDAERADIDTNGLFARGTATHASTQYLQQQAELWGDAVAGLIGARPALKSVAEPEHGDRRFHDGDWSSNGWYSLLKQSYLINARALAELVEASALDEKGKHKLRFFTRQFIDFASPANFAVTNPEVIRAAVESGGSSLLAGLTHLLDDVGNGSISITDQSAFEVGRSVATSSGAVVYENDLFQLIQYAPLTPTVAARPLLIVPPCINKFYILDLQPENSFVRFGCEQGLTVFVVSWRNPQQDMAQTTWDAYLEDGVMQAISVARAISRADKINALGWCVGGTMLSSALAIMRANGDDSVASLTLLTALLDFSDPGDLGVFIDEQGVSMREQTIGGGGLYPGRELGFVFQSLRANDLIWPYVVNNYLKGKTPAAFDLLYWNADTTNLPGPMYSYYLRNMYLENSLRVPNKLTCCDTPVDLGNIDMPSYLMAADEDHIVPWRSAYRSTQLLGGQTEFVLGASGHIAGVINPASKNKRSYWTNDTCDETADGWRATAVQRRGSWWNHWIDWVKQHSGEQIEARAKLGNRKYKTIESAPGRYVKLRAA</sequence>
<accession>A0A1I9YMB2</accession>
<dbReference type="GO" id="GO:0042619">
    <property type="term" value="P:poly-hydroxybutyrate biosynthetic process"/>
    <property type="evidence" value="ECO:0007669"/>
    <property type="project" value="InterPro"/>
</dbReference>
<dbReference type="PANTHER" id="PTHR36837:SF5">
    <property type="entry name" value="POLY-3-HYDROXYBUTYRATE SYNTHASE"/>
    <property type="match status" value="1"/>
</dbReference>
<proteinExistence type="predicted"/>
<evidence type="ECO:0000259" key="5">
    <source>
        <dbReference type="Pfam" id="PF00561"/>
    </source>
</evidence>
<dbReference type="KEGG" id="pspw:BJG93_18250"/>
<keyword evidence="3" id="KW-0808">Transferase</keyword>
<keyword evidence="4" id="KW-0012">Acyltransferase</keyword>
<gene>
    <name evidence="7" type="primary">phaC</name>
    <name evidence="7" type="ORF">BJG93_18250</name>
</gene>
<feature type="domain" description="AB hydrolase-1" evidence="5">
    <location>
        <begin position="262"/>
        <end position="501"/>
    </location>
</feature>
<dbReference type="InterPro" id="IPR029058">
    <property type="entry name" value="AB_hydrolase_fold"/>
</dbReference>
<evidence type="ECO:0000259" key="6">
    <source>
        <dbReference type="Pfam" id="PF07167"/>
    </source>
</evidence>
<dbReference type="Pfam" id="PF07167">
    <property type="entry name" value="PhaC_N"/>
    <property type="match status" value="1"/>
</dbReference>
<evidence type="ECO:0000313" key="8">
    <source>
        <dbReference type="Proteomes" id="UP000179860"/>
    </source>
</evidence>
<protein>
    <submittedName>
        <fullName evidence="7">Class I poly(R)-hydroxyalkanoic acid synthase</fullName>
    </submittedName>
</protein>
<dbReference type="Proteomes" id="UP000179860">
    <property type="component" value="Chromosome 2"/>
</dbReference>
<evidence type="ECO:0000256" key="2">
    <source>
        <dbReference type="ARBA" id="ARBA00022490"/>
    </source>
</evidence>
<dbReference type="STRING" id="754502.BJG93_18250"/>
<keyword evidence="2" id="KW-0963">Cytoplasm</keyword>
<dbReference type="EMBL" id="CP017562">
    <property type="protein sequence ID" value="APA87445.1"/>
    <property type="molecule type" value="Genomic_DNA"/>
</dbReference>
<evidence type="ECO:0000313" key="7">
    <source>
        <dbReference type="EMBL" id="APA87445.1"/>
    </source>
</evidence>
<dbReference type="GO" id="GO:0016746">
    <property type="term" value="F:acyltransferase activity"/>
    <property type="evidence" value="ECO:0007669"/>
    <property type="project" value="UniProtKB-KW"/>
</dbReference>
<organism evidence="7 8">
    <name type="scientific">Paraburkholderia sprentiae WSM5005</name>
    <dbReference type="NCBI Taxonomy" id="754502"/>
    <lineage>
        <taxon>Bacteria</taxon>
        <taxon>Pseudomonadati</taxon>
        <taxon>Pseudomonadota</taxon>
        <taxon>Betaproteobacteria</taxon>
        <taxon>Burkholderiales</taxon>
        <taxon>Burkholderiaceae</taxon>
        <taxon>Paraburkholderia</taxon>
    </lineage>
</organism>
<dbReference type="RefSeq" id="WP_027194089.1">
    <property type="nucleotide sequence ID" value="NZ_CP017562.2"/>
</dbReference>
<dbReference type="NCBIfam" id="TIGR01838">
    <property type="entry name" value="PHA_synth_I"/>
    <property type="match status" value="1"/>
</dbReference>
<dbReference type="InterPro" id="IPR010941">
    <property type="entry name" value="PhaC_N"/>
</dbReference>
<feature type="domain" description="Poly-beta-hydroxybutyrate polymerase N-terminal" evidence="6">
    <location>
        <begin position="94"/>
        <end position="259"/>
    </location>
</feature>
<dbReference type="SUPFAM" id="SSF53474">
    <property type="entry name" value="alpha/beta-Hydrolases"/>
    <property type="match status" value="1"/>
</dbReference>
<dbReference type="InterPro" id="IPR010963">
    <property type="entry name" value="PHA_synth_I"/>
</dbReference>
<keyword evidence="8" id="KW-1185">Reference proteome</keyword>
<name>A0A1I9YMB2_9BURK</name>